<feature type="domain" description="CheW-like" evidence="8">
    <location>
        <begin position="506"/>
        <end position="638"/>
    </location>
</feature>
<dbReference type="Pfam" id="PF01584">
    <property type="entry name" value="CheW"/>
    <property type="match status" value="1"/>
</dbReference>
<geneLocation type="plasmid" evidence="10 11">
    <name>2</name>
</geneLocation>
<evidence type="ECO:0000256" key="6">
    <source>
        <dbReference type="PROSITE-ProRule" id="PRU00110"/>
    </source>
</evidence>
<dbReference type="HOGENOM" id="CLU_000650_3_6_0"/>
<accession>W0RSK6</accession>
<dbReference type="PRINTS" id="PR00344">
    <property type="entry name" value="BCTRLSENSOR"/>
</dbReference>
<dbReference type="SMART" id="SM00387">
    <property type="entry name" value="HATPase_c"/>
    <property type="match status" value="1"/>
</dbReference>
<gene>
    <name evidence="10" type="ORF">J421_5917</name>
</gene>
<keyword evidence="4" id="KW-0808">Transferase</keyword>
<dbReference type="InterPro" id="IPR036890">
    <property type="entry name" value="HATPase_C_sf"/>
</dbReference>
<protein>
    <recommendedName>
        <fullName evidence="2">histidine kinase</fullName>
        <ecNumber evidence="2">2.7.13.3</ecNumber>
    </recommendedName>
</protein>
<dbReference type="Pfam" id="PF02895">
    <property type="entry name" value="H-kinase_dim"/>
    <property type="match status" value="1"/>
</dbReference>
<dbReference type="Gene3D" id="1.20.120.160">
    <property type="entry name" value="HPT domain"/>
    <property type="match status" value="1"/>
</dbReference>
<dbReference type="AlphaFoldDB" id="W0RSK6"/>
<dbReference type="InterPro" id="IPR002545">
    <property type="entry name" value="CheW-lke_dom"/>
</dbReference>
<dbReference type="InterPro" id="IPR004105">
    <property type="entry name" value="CheA-like_dim"/>
</dbReference>
<feature type="domain" description="HPt" evidence="9">
    <location>
        <begin position="3"/>
        <end position="111"/>
    </location>
</feature>
<keyword evidence="11" id="KW-1185">Reference proteome</keyword>
<dbReference type="GO" id="GO:0006935">
    <property type="term" value="P:chemotaxis"/>
    <property type="evidence" value="ECO:0007669"/>
    <property type="project" value="InterPro"/>
</dbReference>
<dbReference type="Pfam" id="PF01627">
    <property type="entry name" value="Hpt"/>
    <property type="match status" value="1"/>
</dbReference>
<dbReference type="Proteomes" id="UP000019151">
    <property type="component" value="Plasmid 2"/>
</dbReference>
<evidence type="ECO:0000256" key="1">
    <source>
        <dbReference type="ARBA" id="ARBA00000085"/>
    </source>
</evidence>
<proteinExistence type="predicted"/>
<evidence type="ECO:0000313" key="10">
    <source>
        <dbReference type="EMBL" id="AHG93452.1"/>
    </source>
</evidence>
<feature type="modified residue" description="Phosphohistidine" evidence="6">
    <location>
        <position position="54"/>
    </location>
</feature>
<dbReference type="SUPFAM" id="SSF55874">
    <property type="entry name" value="ATPase domain of HSP90 chaperone/DNA topoisomerase II/histidine kinase"/>
    <property type="match status" value="1"/>
</dbReference>
<dbReference type="Pfam" id="PF02518">
    <property type="entry name" value="HATPase_c"/>
    <property type="match status" value="1"/>
</dbReference>
<dbReference type="EC" id="2.7.13.3" evidence="2"/>
<dbReference type="Gene3D" id="3.30.565.10">
    <property type="entry name" value="Histidine kinase-like ATPase, C-terminal domain"/>
    <property type="match status" value="1"/>
</dbReference>
<dbReference type="FunFam" id="3.30.565.10:FF:000016">
    <property type="entry name" value="Chemotaxis protein CheA, putative"/>
    <property type="match status" value="1"/>
</dbReference>
<dbReference type="InterPro" id="IPR051315">
    <property type="entry name" value="Bact_Chemotaxis_CheA"/>
</dbReference>
<keyword evidence="5" id="KW-0418">Kinase</keyword>
<dbReference type="InterPro" id="IPR004358">
    <property type="entry name" value="Sig_transdc_His_kin-like_C"/>
</dbReference>
<dbReference type="Gene3D" id="1.10.287.560">
    <property type="entry name" value="Histidine kinase CheA-like, homodimeric domain"/>
    <property type="match status" value="1"/>
</dbReference>
<dbReference type="eggNOG" id="COG0643">
    <property type="taxonomic scope" value="Bacteria"/>
</dbReference>
<dbReference type="SMART" id="SM00073">
    <property type="entry name" value="HPT"/>
    <property type="match status" value="1"/>
</dbReference>
<dbReference type="PANTHER" id="PTHR43395:SF1">
    <property type="entry name" value="CHEMOTAXIS PROTEIN CHEA"/>
    <property type="match status" value="1"/>
</dbReference>
<dbReference type="PATRIC" id="fig|861299.3.peg.5966"/>
<evidence type="ECO:0000259" key="8">
    <source>
        <dbReference type="PROSITE" id="PS50851"/>
    </source>
</evidence>
<dbReference type="GO" id="GO:0005737">
    <property type="term" value="C:cytoplasm"/>
    <property type="evidence" value="ECO:0007669"/>
    <property type="project" value="InterPro"/>
</dbReference>
<evidence type="ECO:0000256" key="3">
    <source>
        <dbReference type="ARBA" id="ARBA00022553"/>
    </source>
</evidence>
<evidence type="ECO:0000259" key="7">
    <source>
        <dbReference type="PROSITE" id="PS50109"/>
    </source>
</evidence>
<dbReference type="SUPFAM" id="SSF50341">
    <property type="entry name" value="CheW-like"/>
    <property type="match status" value="1"/>
</dbReference>
<dbReference type="InterPro" id="IPR037006">
    <property type="entry name" value="CheA-like_homodim_sf"/>
</dbReference>
<dbReference type="SUPFAM" id="SSF47226">
    <property type="entry name" value="Histidine-containing phosphotransfer domain, HPT domain"/>
    <property type="match status" value="1"/>
</dbReference>
<dbReference type="OrthoDB" id="291966at2"/>
<evidence type="ECO:0000256" key="4">
    <source>
        <dbReference type="ARBA" id="ARBA00022679"/>
    </source>
</evidence>
<dbReference type="InterPro" id="IPR005467">
    <property type="entry name" value="His_kinase_dom"/>
</dbReference>
<organism evidence="10 11">
    <name type="scientific">Gemmatirosa kalamazoonensis</name>
    <dbReference type="NCBI Taxonomy" id="861299"/>
    <lineage>
        <taxon>Bacteria</taxon>
        <taxon>Pseudomonadati</taxon>
        <taxon>Gemmatimonadota</taxon>
        <taxon>Gemmatimonadia</taxon>
        <taxon>Gemmatimonadales</taxon>
        <taxon>Gemmatimonadaceae</taxon>
        <taxon>Gemmatirosa</taxon>
    </lineage>
</organism>
<dbReference type="PROSITE" id="PS50109">
    <property type="entry name" value="HIS_KIN"/>
    <property type="match status" value="1"/>
</dbReference>
<evidence type="ECO:0000256" key="5">
    <source>
        <dbReference type="ARBA" id="ARBA00022777"/>
    </source>
</evidence>
<name>W0RSK6_9BACT</name>
<dbReference type="EMBL" id="CP007130">
    <property type="protein sequence ID" value="AHG93452.1"/>
    <property type="molecule type" value="Genomic_DNA"/>
</dbReference>
<dbReference type="SMART" id="SM01231">
    <property type="entry name" value="H-kinase_dim"/>
    <property type="match status" value="1"/>
</dbReference>
<feature type="domain" description="Histidine kinase" evidence="7">
    <location>
        <begin position="249"/>
        <end position="504"/>
    </location>
</feature>
<dbReference type="InterPro" id="IPR036061">
    <property type="entry name" value="CheW-like_dom_sf"/>
</dbReference>
<reference evidence="10 11" key="1">
    <citation type="journal article" date="2014" name="Genome Announc.">
        <title>Genome Sequence and Methylome of Soil Bacterium Gemmatirosa kalamazoonensis KBS708T, a Member of the Rarely Cultivated Gemmatimonadetes Phylum.</title>
        <authorList>
            <person name="Debruyn J.M."/>
            <person name="Radosevich M."/>
            <person name="Wommack K.E."/>
            <person name="Polson S.W."/>
            <person name="Hauser L.J."/>
            <person name="Fawaz M.N."/>
            <person name="Korlach J."/>
            <person name="Tsai Y.C."/>
        </authorList>
    </citation>
    <scope>NUCLEOTIDE SEQUENCE [LARGE SCALE GENOMIC DNA]</scope>
    <source>
        <strain evidence="10 11">KBS708</strain>
        <plasmid evidence="11">Plasmid 2</plasmid>
    </source>
</reference>
<keyword evidence="3 6" id="KW-0597">Phosphoprotein</keyword>
<evidence type="ECO:0000259" key="9">
    <source>
        <dbReference type="PROSITE" id="PS50894"/>
    </source>
</evidence>
<dbReference type="PROSITE" id="PS50851">
    <property type="entry name" value="CHEW"/>
    <property type="match status" value="1"/>
</dbReference>
<comment type="catalytic activity">
    <reaction evidence="1">
        <text>ATP + protein L-histidine = ADP + protein N-phospho-L-histidine.</text>
        <dbReference type="EC" id="2.7.13.3"/>
    </reaction>
</comment>
<dbReference type="PANTHER" id="PTHR43395">
    <property type="entry name" value="SENSOR HISTIDINE KINASE CHEA"/>
    <property type="match status" value="1"/>
</dbReference>
<dbReference type="InterPro" id="IPR008207">
    <property type="entry name" value="Sig_transdc_His_kin_Hpt_dom"/>
</dbReference>
<keyword evidence="10" id="KW-0614">Plasmid</keyword>
<dbReference type="SUPFAM" id="SSF47384">
    <property type="entry name" value="Homodimeric domain of signal transducing histidine kinase"/>
    <property type="match status" value="1"/>
</dbReference>
<sequence>MTGGAFFDQFIEDYYAECDEHLAVVRRSLLDLEATAPAHAPDPRILRDLFRSLHTLKGLSGMVGDVSAERVAHALEGALRSAEHGASPPAPGFVDALFAGAELLEQCIAARRTGAGVPDVTAAVAALARIAPLARAPTDEPRPPGIDEPVDGDVDGTVYHFEFVPSVDLAQRGIGVDAVRARLRSLGALLDAKPRMVDGGLVFDFWVEVPSASAPDEAWSADGLRWTVGVTHAPPPPVVGSEAPMPAPSAASVVRVDLARLDGVMRLVGELVVSRSRLDDVLRQAAGGDLASVRDALEETNAVMERQLRRLRESVTRIRLVPVGEVFERLRFAARDAIRESGKRVALEFHGQSTEIDKVVVDRMLEPLLHLVRNAVSHGIEPPEERRARGKPPEGRLTLRAAAAGDRIRIEVEDDGAGIDVERVAARAHARGLLAAGETLSSDRLLDVLCAPGFSTRDEADMTSGRGVGMDVVRSAVRALSGELTLESTPGRGTRFAVDLPLTLMILDALLVEIGGQQMAVPQPALREILRVERTSIVPFENNDVIAYRGGVLPIVSLSRLFGLHDARGTDVYVLVVGSDAVPMGLTVDRLLGLREIVVQSVTDPLVSVPGVAGATELGDGRVSLILDAAALLREAEARRAHRPRERRLVS</sequence>
<dbReference type="CDD" id="cd00088">
    <property type="entry name" value="HPT"/>
    <property type="match status" value="1"/>
</dbReference>
<dbReference type="InterPro" id="IPR003594">
    <property type="entry name" value="HATPase_dom"/>
</dbReference>
<dbReference type="Gene3D" id="2.30.30.40">
    <property type="entry name" value="SH3 Domains"/>
    <property type="match status" value="1"/>
</dbReference>
<dbReference type="SMART" id="SM00260">
    <property type="entry name" value="CheW"/>
    <property type="match status" value="1"/>
</dbReference>
<evidence type="ECO:0000313" key="11">
    <source>
        <dbReference type="Proteomes" id="UP000019151"/>
    </source>
</evidence>
<dbReference type="PROSITE" id="PS50894">
    <property type="entry name" value="HPT"/>
    <property type="match status" value="1"/>
</dbReference>
<dbReference type="KEGG" id="gba:J421_5917"/>
<dbReference type="GO" id="GO:0000155">
    <property type="term" value="F:phosphorelay sensor kinase activity"/>
    <property type="evidence" value="ECO:0007669"/>
    <property type="project" value="InterPro"/>
</dbReference>
<dbReference type="InterPro" id="IPR036097">
    <property type="entry name" value="HisK_dim/P_sf"/>
</dbReference>
<dbReference type="RefSeq" id="WP_025414756.1">
    <property type="nucleotide sequence ID" value="NZ_CP007130.1"/>
</dbReference>
<evidence type="ECO:0000256" key="2">
    <source>
        <dbReference type="ARBA" id="ARBA00012438"/>
    </source>
</evidence>
<dbReference type="InParanoid" id="W0RSK6"/>
<dbReference type="InterPro" id="IPR036641">
    <property type="entry name" value="HPT_dom_sf"/>
</dbReference>